<dbReference type="Proteomes" id="UP000669239">
    <property type="component" value="Unassembled WGS sequence"/>
</dbReference>
<dbReference type="CDD" id="cd02516">
    <property type="entry name" value="CDP-ME_synthetase"/>
    <property type="match status" value="1"/>
</dbReference>
<reference evidence="5 6" key="1">
    <citation type="journal article" date="2020" name="Cell Host Microbe">
        <title>Functional and Genomic Variation between Human-Derived Isolates of Lachnospiraceae Reveals Inter- and Intra-Species Diversity.</title>
        <authorList>
            <person name="Sorbara M.T."/>
            <person name="Littmann E.R."/>
            <person name="Fontana E."/>
            <person name="Moody T.U."/>
            <person name="Kohout C.E."/>
            <person name="Gjonbalaj M."/>
            <person name="Eaton V."/>
            <person name="Seok R."/>
            <person name="Leiner I.M."/>
            <person name="Pamer E.G."/>
        </authorList>
    </citation>
    <scope>NUCLEOTIDE SEQUENCE [LARGE SCALE GENOMIC DNA]</scope>
    <source>
        <strain evidence="5 6">MSK.1.17</strain>
    </source>
</reference>
<dbReference type="RefSeq" id="WP_165642640.1">
    <property type="nucleotide sequence ID" value="NZ_JAAITT010000059.1"/>
</dbReference>
<dbReference type="InterPro" id="IPR034683">
    <property type="entry name" value="IspD/TarI"/>
</dbReference>
<keyword evidence="6" id="KW-1185">Reference proteome</keyword>
<dbReference type="SUPFAM" id="SSF53448">
    <property type="entry name" value="Nucleotide-diphospho-sugar transferases"/>
    <property type="match status" value="1"/>
</dbReference>
<dbReference type="GO" id="GO:0008299">
    <property type="term" value="P:isoprenoid biosynthetic process"/>
    <property type="evidence" value="ECO:0007669"/>
    <property type="project" value="UniProtKB-KW"/>
</dbReference>
<keyword evidence="2 4" id="KW-0548">Nucleotidyltransferase</keyword>
<name>A0AAW5C159_9FIRM</name>
<evidence type="ECO:0000313" key="6">
    <source>
        <dbReference type="Proteomes" id="UP000669239"/>
    </source>
</evidence>
<dbReference type="AlphaFoldDB" id="A0AAW5C159"/>
<evidence type="ECO:0000313" key="7">
    <source>
        <dbReference type="Proteomes" id="UP001299608"/>
    </source>
</evidence>
<evidence type="ECO:0000313" key="5">
    <source>
        <dbReference type="EMBL" id="NSJ52150.1"/>
    </source>
</evidence>
<dbReference type="InterPro" id="IPR050088">
    <property type="entry name" value="IspD/TarI_cytidylyltransf_bact"/>
</dbReference>
<dbReference type="PANTHER" id="PTHR32125:SF4">
    <property type="entry name" value="2-C-METHYL-D-ERYTHRITOL 4-PHOSPHATE CYTIDYLYLTRANSFERASE, CHLOROPLASTIC"/>
    <property type="match status" value="1"/>
</dbReference>
<accession>A0AAW5C159</accession>
<dbReference type="GO" id="GO:0050518">
    <property type="term" value="F:2-C-methyl-D-erythritol 4-phosphate cytidylyltransferase activity"/>
    <property type="evidence" value="ECO:0007669"/>
    <property type="project" value="TreeGrafter"/>
</dbReference>
<dbReference type="Proteomes" id="UP001299608">
    <property type="component" value="Unassembled WGS sequence"/>
</dbReference>
<dbReference type="PANTHER" id="PTHR32125">
    <property type="entry name" value="2-C-METHYL-D-ERYTHRITOL 4-PHOSPHATE CYTIDYLYLTRANSFERASE, CHLOROPLASTIC"/>
    <property type="match status" value="1"/>
</dbReference>
<comment type="caution">
    <text evidence="4">The sequence shown here is derived from an EMBL/GenBank/DDBJ whole genome shotgun (WGS) entry which is preliminary data.</text>
</comment>
<dbReference type="EMBL" id="JAAITT010000059">
    <property type="protein sequence ID" value="NSJ52150.1"/>
    <property type="molecule type" value="Genomic_DNA"/>
</dbReference>
<reference evidence="4" key="3">
    <citation type="submission" date="2022-01" db="EMBL/GenBank/DDBJ databases">
        <title>Collection of gut derived symbiotic bacterial strains cultured from healthy donors.</title>
        <authorList>
            <person name="Lin H."/>
            <person name="Kohout C."/>
            <person name="Waligurski E."/>
            <person name="Pamer E.G."/>
        </authorList>
    </citation>
    <scope>NUCLEOTIDE SEQUENCE</scope>
    <source>
        <strain evidence="4">DFI.6.55</strain>
    </source>
</reference>
<sequence length="240" mass="27219">MNYAIILAGGKGVRFQGDVPKQFIEMTGYPMLVYSLRTAQENRNVDVICVCAPAKYHEKIKEWAFKYGITKMLILAESGKERYESVYNGIMALPAKARDTVIIMTAVCPFVSQKTMDKLYEQISLYDASITVIKATDAITFSNNGKMVNRTLQKKKLFVQQGPQIYRYSVLKQAHQSYLQDEQRVEVNEDSELVLNLGVECSMVMGDRFCIKVTYPEDLAIAEALYPLFIEQEKLYGGGK</sequence>
<keyword evidence="1" id="KW-0808">Transferase</keyword>
<evidence type="ECO:0000256" key="2">
    <source>
        <dbReference type="ARBA" id="ARBA00022695"/>
    </source>
</evidence>
<reference evidence="5" key="2">
    <citation type="submission" date="2020-02" db="EMBL/GenBank/DDBJ databases">
        <authorList>
            <person name="Littmann E."/>
            <person name="Sorbara M."/>
        </authorList>
    </citation>
    <scope>NUCLEOTIDE SEQUENCE</scope>
    <source>
        <strain evidence="5">MSK.1.17</strain>
    </source>
</reference>
<gene>
    <name evidence="5" type="ORF">G5B36_26195</name>
    <name evidence="4" type="ORF">L0N08_20500</name>
</gene>
<evidence type="ECO:0000256" key="1">
    <source>
        <dbReference type="ARBA" id="ARBA00022679"/>
    </source>
</evidence>
<evidence type="ECO:0000313" key="4">
    <source>
        <dbReference type="EMBL" id="MCG4747812.1"/>
    </source>
</evidence>
<evidence type="ECO:0000256" key="3">
    <source>
        <dbReference type="ARBA" id="ARBA00023229"/>
    </source>
</evidence>
<organism evidence="4 7">
    <name type="scientific">Enterocloster aldenensis</name>
    <dbReference type="NCBI Taxonomy" id="358742"/>
    <lineage>
        <taxon>Bacteria</taxon>
        <taxon>Bacillati</taxon>
        <taxon>Bacillota</taxon>
        <taxon>Clostridia</taxon>
        <taxon>Lachnospirales</taxon>
        <taxon>Lachnospiraceae</taxon>
        <taxon>Enterocloster</taxon>
    </lineage>
</organism>
<dbReference type="Pfam" id="PF01128">
    <property type="entry name" value="IspD"/>
    <property type="match status" value="1"/>
</dbReference>
<proteinExistence type="predicted"/>
<keyword evidence="3" id="KW-0414">Isoprene biosynthesis</keyword>
<dbReference type="InterPro" id="IPR029044">
    <property type="entry name" value="Nucleotide-diphossugar_trans"/>
</dbReference>
<dbReference type="Gene3D" id="3.90.550.10">
    <property type="entry name" value="Spore Coat Polysaccharide Biosynthesis Protein SpsA, Chain A"/>
    <property type="match status" value="1"/>
</dbReference>
<protein>
    <submittedName>
        <fullName evidence="4">2-C-methyl-D-erythritol 4-phosphate cytidylyltransferase</fullName>
    </submittedName>
</protein>
<dbReference type="EMBL" id="JAKNGE010000029">
    <property type="protein sequence ID" value="MCG4747812.1"/>
    <property type="molecule type" value="Genomic_DNA"/>
</dbReference>